<proteinExistence type="predicted"/>
<dbReference type="EMBL" id="LR862152">
    <property type="protein sequence ID" value="CAD1834010.1"/>
    <property type="molecule type" value="Genomic_DNA"/>
</dbReference>
<feature type="compositionally biased region" description="Basic and acidic residues" evidence="1">
    <location>
        <begin position="125"/>
        <end position="134"/>
    </location>
</feature>
<dbReference type="PANTHER" id="PTHR36892:SF1">
    <property type="entry name" value="OS05G0518200 PROTEIN"/>
    <property type="match status" value="1"/>
</dbReference>
<protein>
    <submittedName>
        <fullName evidence="2">Uncharacterized protein</fullName>
    </submittedName>
</protein>
<evidence type="ECO:0000256" key="1">
    <source>
        <dbReference type="SAM" id="MobiDB-lite"/>
    </source>
</evidence>
<feature type="compositionally biased region" description="Basic residues" evidence="1">
    <location>
        <begin position="115"/>
        <end position="124"/>
    </location>
</feature>
<reference evidence="2" key="1">
    <citation type="submission" date="2020-07" db="EMBL/GenBank/DDBJ databases">
        <authorList>
            <person name="Lin J."/>
        </authorList>
    </citation>
    <scope>NUCLEOTIDE SEQUENCE</scope>
</reference>
<name>A0A6V7PT54_ANACO</name>
<evidence type="ECO:0000313" key="2">
    <source>
        <dbReference type="EMBL" id="CAD1834010.1"/>
    </source>
</evidence>
<accession>A0A6V7PT54</accession>
<sequence length="160" mass="18067">MGFHREYAAKMRSVDESKCWPFDGDGDERGLPPMPARKFRWWCDELAALGSEARGAAPEVEEEGRAQGRPSSARAKQRAPKKRSIVELFAVAPQIEAVGDETDGSDGEGRGCEGKRKRKRKRKRREEEEKRPKEEEEVVAVVVRVAEAKATVAMRGFPRW</sequence>
<feature type="region of interest" description="Disordered" evidence="1">
    <location>
        <begin position="52"/>
        <end position="83"/>
    </location>
</feature>
<dbReference type="AlphaFoldDB" id="A0A6V7PT54"/>
<gene>
    <name evidence="2" type="ORF">CB5_LOCUS17221</name>
</gene>
<dbReference type="PANTHER" id="PTHR36892">
    <property type="entry name" value="OS01G0201800 PROTEIN"/>
    <property type="match status" value="1"/>
</dbReference>
<organism evidence="2">
    <name type="scientific">Ananas comosus var. bracteatus</name>
    <name type="common">red pineapple</name>
    <dbReference type="NCBI Taxonomy" id="296719"/>
    <lineage>
        <taxon>Eukaryota</taxon>
        <taxon>Viridiplantae</taxon>
        <taxon>Streptophyta</taxon>
        <taxon>Embryophyta</taxon>
        <taxon>Tracheophyta</taxon>
        <taxon>Spermatophyta</taxon>
        <taxon>Magnoliopsida</taxon>
        <taxon>Liliopsida</taxon>
        <taxon>Poales</taxon>
        <taxon>Bromeliaceae</taxon>
        <taxon>Bromelioideae</taxon>
        <taxon>Ananas</taxon>
    </lineage>
</organism>
<feature type="region of interest" description="Disordered" evidence="1">
    <location>
        <begin position="96"/>
        <end position="137"/>
    </location>
</feature>